<dbReference type="Proteomes" id="UP000682733">
    <property type="component" value="Unassembled WGS sequence"/>
</dbReference>
<dbReference type="EMBL" id="CAJOBA010002644">
    <property type="protein sequence ID" value="CAF3653795.1"/>
    <property type="molecule type" value="Genomic_DNA"/>
</dbReference>
<name>A0A8S2DCK0_9BILA</name>
<evidence type="ECO:0000313" key="3">
    <source>
        <dbReference type="Proteomes" id="UP000677228"/>
    </source>
</evidence>
<evidence type="ECO:0000313" key="1">
    <source>
        <dbReference type="EMBL" id="CAF0868997.1"/>
    </source>
</evidence>
<reference evidence="1" key="1">
    <citation type="submission" date="2021-02" db="EMBL/GenBank/DDBJ databases">
        <authorList>
            <person name="Nowell W R."/>
        </authorList>
    </citation>
    <scope>NUCLEOTIDE SEQUENCE</scope>
</reference>
<dbReference type="Proteomes" id="UP000677228">
    <property type="component" value="Unassembled WGS sequence"/>
</dbReference>
<organism evidence="1 3">
    <name type="scientific">Didymodactylos carnosus</name>
    <dbReference type="NCBI Taxonomy" id="1234261"/>
    <lineage>
        <taxon>Eukaryota</taxon>
        <taxon>Metazoa</taxon>
        <taxon>Spiralia</taxon>
        <taxon>Gnathifera</taxon>
        <taxon>Rotifera</taxon>
        <taxon>Eurotatoria</taxon>
        <taxon>Bdelloidea</taxon>
        <taxon>Philodinida</taxon>
        <taxon>Philodinidae</taxon>
        <taxon>Didymodactylos</taxon>
    </lineage>
</organism>
<comment type="caution">
    <text evidence="1">The sequence shown here is derived from an EMBL/GenBank/DDBJ whole genome shotgun (WGS) entry which is preliminary data.</text>
</comment>
<gene>
    <name evidence="1" type="ORF">OVA965_LOCUS8030</name>
    <name evidence="2" type="ORF">TMI583_LOCUS8026</name>
</gene>
<accession>A0A8S2DCK0</accession>
<evidence type="ECO:0000313" key="2">
    <source>
        <dbReference type="EMBL" id="CAF3653795.1"/>
    </source>
</evidence>
<proteinExistence type="predicted"/>
<protein>
    <submittedName>
        <fullName evidence="1">Uncharacterized protein</fullName>
    </submittedName>
</protein>
<dbReference type="AlphaFoldDB" id="A0A8S2DCK0"/>
<sequence length="168" mass="19377">MFGSRFWNRYRGSGAPAVSRYVRSRKFHLVENQPNLPDHNFPRHGIRINPSAYVVLSNQRKRSSSVDSHASYELKVQKRSRSCDSRLFPYIKQHTIMTTDKRNLEHVVWSRTGQLFIRPLGSGTDHTIKATSEVHINNLQQITTENNMLLQKSVITIISDNGPDWSTD</sequence>
<dbReference type="EMBL" id="CAJNOK010002643">
    <property type="protein sequence ID" value="CAF0868997.1"/>
    <property type="molecule type" value="Genomic_DNA"/>
</dbReference>